<name>A0ABV5XMF1_9NOCA</name>
<evidence type="ECO:0000313" key="3">
    <source>
        <dbReference type="Proteomes" id="UP001589587"/>
    </source>
</evidence>
<sequence>MSNSPGIGSTSTRPSRAQRREEAARVLPEPAHREVAQQPTQAPAPAAARQAPATTTSLEPKRGPAKEPLNTRILVNTSKRLNWFTSKHGYAVTQVVDVALQEFLDRNNVPDVDANGEITE</sequence>
<dbReference type="Proteomes" id="UP001589587">
    <property type="component" value="Unassembled WGS sequence"/>
</dbReference>
<feature type="compositionally biased region" description="Basic and acidic residues" evidence="1">
    <location>
        <begin position="18"/>
        <end position="35"/>
    </location>
</feature>
<evidence type="ECO:0000256" key="1">
    <source>
        <dbReference type="SAM" id="MobiDB-lite"/>
    </source>
</evidence>
<keyword evidence="3" id="KW-1185">Reference proteome</keyword>
<evidence type="ECO:0000313" key="2">
    <source>
        <dbReference type="EMBL" id="MFB9783644.1"/>
    </source>
</evidence>
<comment type="caution">
    <text evidence="2">The sequence shown here is derived from an EMBL/GenBank/DDBJ whole genome shotgun (WGS) entry which is preliminary data.</text>
</comment>
<protein>
    <submittedName>
        <fullName evidence="2">Uncharacterized protein</fullName>
    </submittedName>
</protein>
<organism evidence="2 3">
    <name type="scientific">Rhodococcus baikonurensis</name>
    <dbReference type="NCBI Taxonomy" id="172041"/>
    <lineage>
        <taxon>Bacteria</taxon>
        <taxon>Bacillati</taxon>
        <taxon>Actinomycetota</taxon>
        <taxon>Actinomycetes</taxon>
        <taxon>Mycobacteriales</taxon>
        <taxon>Nocardiaceae</taxon>
        <taxon>Rhodococcus</taxon>
        <taxon>Rhodococcus erythropolis group</taxon>
    </lineage>
</organism>
<gene>
    <name evidence="2" type="ORF">ACFFQ6_28480</name>
</gene>
<accession>A0ABV5XMF1</accession>
<feature type="region of interest" description="Disordered" evidence="1">
    <location>
        <begin position="1"/>
        <end position="69"/>
    </location>
</feature>
<proteinExistence type="predicted"/>
<feature type="compositionally biased region" description="Low complexity" evidence="1">
    <location>
        <begin position="36"/>
        <end position="56"/>
    </location>
</feature>
<dbReference type="RefSeq" id="WP_378376281.1">
    <property type="nucleotide sequence ID" value="NZ_JBHMAS010000071.1"/>
</dbReference>
<feature type="compositionally biased region" description="Polar residues" evidence="1">
    <location>
        <begin position="1"/>
        <end position="15"/>
    </location>
</feature>
<reference evidence="2 3" key="1">
    <citation type="submission" date="2024-09" db="EMBL/GenBank/DDBJ databases">
        <authorList>
            <person name="Sun Q."/>
            <person name="Mori K."/>
        </authorList>
    </citation>
    <scope>NUCLEOTIDE SEQUENCE [LARGE SCALE GENOMIC DNA]</scope>
    <source>
        <strain evidence="2 3">JCM 11411</strain>
    </source>
</reference>
<dbReference type="EMBL" id="JBHMAS010000071">
    <property type="protein sequence ID" value="MFB9783644.1"/>
    <property type="molecule type" value="Genomic_DNA"/>
</dbReference>